<dbReference type="PANTHER" id="PTHR13142:SF1">
    <property type="entry name" value="INNER CENTROMERE PROTEIN"/>
    <property type="match status" value="1"/>
</dbReference>
<feature type="domain" description="Inner centromere protein ARK-binding" evidence="9">
    <location>
        <begin position="1184"/>
        <end position="1238"/>
    </location>
</feature>
<feature type="compositionally biased region" description="Polar residues" evidence="8">
    <location>
        <begin position="966"/>
        <end position="982"/>
    </location>
</feature>
<dbReference type="GO" id="GO:0005634">
    <property type="term" value="C:nucleus"/>
    <property type="evidence" value="ECO:0007669"/>
    <property type="project" value="UniProtKB-SubCell"/>
</dbReference>
<feature type="compositionally biased region" description="Low complexity" evidence="8">
    <location>
        <begin position="432"/>
        <end position="446"/>
    </location>
</feature>
<dbReference type="EMBL" id="KL648283">
    <property type="protein sequence ID" value="KEY71483.1"/>
    <property type="molecule type" value="Genomic_DNA"/>
</dbReference>
<evidence type="ECO:0000256" key="1">
    <source>
        <dbReference type="ARBA" id="ARBA00004123"/>
    </source>
</evidence>
<feature type="compositionally biased region" description="Low complexity" evidence="8">
    <location>
        <begin position="173"/>
        <end position="189"/>
    </location>
</feature>
<evidence type="ECO:0000256" key="6">
    <source>
        <dbReference type="ARBA" id="ARBA00023212"/>
    </source>
</evidence>
<feature type="compositionally biased region" description="Polar residues" evidence="8">
    <location>
        <begin position="282"/>
        <end position="301"/>
    </location>
</feature>
<gene>
    <name evidence="10" type="ORF">S7711_03550</name>
</gene>
<dbReference type="HOGENOM" id="CLU_003318_1_0_1"/>
<feature type="compositionally biased region" description="Basic and acidic residues" evidence="8">
    <location>
        <begin position="751"/>
        <end position="764"/>
    </location>
</feature>
<dbReference type="GO" id="GO:0005819">
    <property type="term" value="C:spindle"/>
    <property type="evidence" value="ECO:0007669"/>
    <property type="project" value="UniProtKB-SubCell"/>
</dbReference>
<dbReference type="Pfam" id="PF03941">
    <property type="entry name" value="INCENP_ARK-bind"/>
    <property type="match status" value="1"/>
</dbReference>
<protein>
    <recommendedName>
        <fullName evidence="9">Inner centromere protein ARK-binding domain-containing protein</fullName>
    </recommendedName>
</protein>
<feature type="compositionally biased region" description="Basic and acidic residues" evidence="8">
    <location>
        <begin position="239"/>
        <end position="252"/>
    </location>
</feature>
<feature type="region of interest" description="Disordered" evidence="8">
    <location>
        <begin position="645"/>
        <end position="1085"/>
    </location>
</feature>
<dbReference type="PANTHER" id="PTHR13142">
    <property type="entry name" value="INNER CENTROMERE PROTEIN"/>
    <property type="match status" value="1"/>
</dbReference>
<feature type="compositionally biased region" description="Basic residues" evidence="8">
    <location>
        <begin position="69"/>
        <end position="80"/>
    </location>
</feature>
<evidence type="ECO:0000256" key="2">
    <source>
        <dbReference type="ARBA" id="ARBA00004186"/>
    </source>
</evidence>
<feature type="compositionally biased region" description="Low complexity" evidence="8">
    <location>
        <begin position="827"/>
        <end position="843"/>
    </location>
</feature>
<sequence>MTTMRGPRLQIGSAAWIAEERSSALQIAQTEVEEFTYSARNDLDWLNEHMAGILDENEVNIAETFKTPGKLRGKTPRTTRKAPPSEARVPLSDIFAPTPNGHLHRAANSARVNSPRILHSAAKAALSPLKIASTDADLASPKHTAVGPATQDSGYYGSQDVAPMSSQNQNHPAESQAWSEAAASQQIEQGPPKTSPAKRAYMDSPEKTFQTAKEEQTTRILGDATIRPDVLQPFQPIPEIREASPDISETRDATSPLKAPSATLSSPTEDVDRNQHDDEQQLETADGNSPSGDVRSTSDGSSPVRPIVRKSSLNFASLPAREPLTAGKSAGARASRTSQLEHKRTSYYNRPTGGKSLGQVKHDVARDDDLDSMDVDESGPPVCAMEPERFALNHNKTYTQRLQDQISMLGKSQTTNRQSKSIPSLAVAQQIATSSQAAQAPKSPSPVRKEPVATTPGAFPEDDEDDDDWIEPPAATTESAQARPVIPKSHSTDIMEDIHGKTTIGQPEFTTQAVVHDTNNSEKPAARLAGHTKSSSASMANPLNANIHGVPLTRAATVNSAIDIVYEMRDSASPLKSPSRNFRDSPLKQVKNKLSSILKSSKGLLASSAAISAEGKSSMLSPSTARLGLYPSLSSESIVSRVLAQSPKAQSITDNGERETSPTRPAARRTRASVEREKEEKRREKEAKRMAEQMDKLEKAREKEREKARVFSQEQERIIAMEKQLTSKKQAEAAVPKETPKPTRTSPRKTKAVEEEADTGKDVEMSDAPSLMPPPSVPRSAGPGQSVRGKEIKRPIKPAKESYAKAKQAPTVIRVNTGSQHSQYHPSAGSSSGGSHNFGSSTSQPPHHLGAKASKASLQHKTSTQSLKSSASSASAGRPKALDLAAKKKEQDEREAQRRREVKAEMERKRAAAQEDQRKQEQQRRQDAEAQKQKDAEATEAKKLAQRQAAIERAKQTRAPPPAARSQATGQTESSILSQKGDSQPARPPSRMTGGIQRSQDDTGRPVNAVLSSTAKAGPKRPLGPDSGDDNQPRHPASKGGPVFQAKDAKRRRTSEDFEDELEMSYAPNIKGPPVRPSGGLKKDMAGKSVFQNGYSTMPAGATRDLFKATVTAQHNGQSKATHPLDMAQISKGAIPFAPNPNPSGTAYKTPARSGALGNVKSAAKSAQRSSPRFQNGDAIELPEIQTDDEDEDEEEAHGTVAGWTDSPLLRQALMKQEVMDPSQIFGPPAPLNMEEVFSKSKDKFSRFRARTSSANWSGTDRLTEDDIRKDMAARDMLRRDGGWTYEMSRGLS</sequence>
<evidence type="ECO:0000256" key="8">
    <source>
        <dbReference type="SAM" id="MobiDB-lite"/>
    </source>
</evidence>
<keyword evidence="7" id="KW-0539">Nucleus</keyword>
<feature type="region of interest" description="Disordered" evidence="8">
    <location>
        <begin position="68"/>
        <end position="92"/>
    </location>
</feature>
<evidence type="ECO:0000256" key="5">
    <source>
        <dbReference type="ARBA" id="ARBA00022829"/>
    </source>
</evidence>
<feature type="compositionally biased region" description="Basic and acidic residues" evidence="8">
    <location>
        <begin position="200"/>
        <end position="217"/>
    </location>
</feature>
<feature type="compositionally biased region" description="Polar residues" evidence="8">
    <location>
        <begin position="814"/>
        <end position="825"/>
    </location>
</feature>
<feature type="compositionally biased region" description="Basic and acidic residues" evidence="8">
    <location>
        <begin position="672"/>
        <end position="720"/>
    </location>
</feature>
<feature type="region of interest" description="Disordered" evidence="8">
    <location>
        <begin position="1113"/>
        <end position="1205"/>
    </location>
</feature>
<feature type="compositionally biased region" description="Basic and acidic residues" evidence="8">
    <location>
        <begin position="788"/>
        <end position="804"/>
    </location>
</feature>
<accession>A0A084B1Q4</accession>
<evidence type="ECO:0000313" key="10">
    <source>
        <dbReference type="EMBL" id="KEY71483.1"/>
    </source>
</evidence>
<evidence type="ECO:0000259" key="9">
    <source>
        <dbReference type="Pfam" id="PF03941"/>
    </source>
</evidence>
<evidence type="ECO:0000256" key="4">
    <source>
        <dbReference type="ARBA" id="ARBA00022490"/>
    </source>
</evidence>
<comment type="subcellular location">
    <subcellularLocation>
        <location evidence="2">Cytoplasm</location>
        <location evidence="2">Cytoskeleton</location>
        <location evidence="2">Spindle</location>
    </subcellularLocation>
    <subcellularLocation>
        <location evidence="1">Nucleus</location>
    </subcellularLocation>
</comment>
<evidence type="ECO:0000256" key="7">
    <source>
        <dbReference type="ARBA" id="ARBA00023242"/>
    </source>
</evidence>
<keyword evidence="6" id="KW-0206">Cytoskeleton</keyword>
<feature type="compositionally biased region" description="Polar residues" evidence="8">
    <location>
        <begin position="1165"/>
        <end position="1174"/>
    </location>
</feature>
<dbReference type="GO" id="GO:0007059">
    <property type="term" value="P:chromosome segregation"/>
    <property type="evidence" value="ECO:0007669"/>
    <property type="project" value="UniProtKB-KW"/>
</dbReference>
<dbReference type="OrthoDB" id="6123at2759"/>
<feature type="compositionally biased region" description="Acidic residues" evidence="8">
    <location>
        <begin position="1186"/>
        <end position="1196"/>
    </location>
</feature>
<evidence type="ECO:0000313" key="11">
    <source>
        <dbReference type="Proteomes" id="UP000028045"/>
    </source>
</evidence>
<feature type="compositionally biased region" description="Basic and acidic residues" evidence="8">
    <location>
        <begin position="270"/>
        <end position="279"/>
    </location>
</feature>
<dbReference type="InterPro" id="IPR005635">
    <property type="entry name" value="Inner_centromere_prot_ARK-bd"/>
</dbReference>
<evidence type="ECO:0000256" key="3">
    <source>
        <dbReference type="ARBA" id="ARBA00010042"/>
    </source>
</evidence>
<reference evidence="10 11" key="1">
    <citation type="journal article" date="2014" name="BMC Genomics">
        <title>Comparative genome sequencing reveals chemotype-specific gene clusters in the toxigenic black mold Stachybotrys.</title>
        <authorList>
            <person name="Semeiks J."/>
            <person name="Borek D."/>
            <person name="Otwinowski Z."/>
            <person name="Grishin N.V."/>
        </authorList>
    </citation>
    <scope>NUCLEOTIDE SEQUENCE [LARGE SCALE GENOMIC DNA]</scope>
    <source>
        <strain evidence="11">CBS 109288 / IBT 7711</strain>
    </source>
</reference>
<keyword evidence="11" id="KW-1185">Reference proteome</keyword>
<feature type="region of interest" description="Disordered" evidence="8">
    <location>
        <begin position="432"/>
        <end position="487"/>
    </location>
</feature>
<feature type="compositionally biased region" description="Polar residues" evidence="8">
    <location>
        <begin position="856"/>
        <end position="868"/>
    </location>
</feature>
<keyword evidence="5" id="KW-0159">Chromosome partition</keyword>
<proteinExistence type="inferred from homology"/>
<keyword evidence="4" id="KW-0963">Cytoplasm</keyword>
<comment type="similarity">
    <text evidence="3">Belongs to the INCENP family.</text>
</comment>
<feature type="compositionally biased region" description="Basic and acidic residues" evidence="8">
    <location>
        <begin position="885"/>
        <end position="943"/>
    </location>
</feature>
<dbReference type="Proteomes" id="UP000028045">
    <property type="component" value="Unassembled WGS sequence"/>
</dbReference>
<name>A0A084B1Q4_STACB</name>
<feature type="region of interest" description="Disordered" evidence="8">
    <location>
        <begin position="139"/>
        <end position="360"/>
    </location>
</feature>
<feature type="compositionally biased region" description="Acidic residues" evidence="8">
    <location>
        <begin position="460"/>
        <end position="470"/>
    </location>
</feature>
<organism evidence="10 11">
    <name type="scientific">Stachybotrys chartarum (strain CBS 109288 / IBT 7711)</name>
    <name type="common">Toxic black mold</name>
    <name type="synonym">Stilbospora chartarum</name>
    <dbReference type="NCBI Taxonomy" id="1280523"/>
    <lineage>
        <taxon>Eukaryota</taxon>
        <taxon>Fungi</taxon>
        <taxon>Dikarya</taxon>
        <taxon>Ascomycota</taxon>
        <taxon>Pezizomycotina</taxon>
        <taxon>Sordariomycetes</taxon>
        <taxon>Hypocreomycetidae</taxon>
        <taxon>Hypocreales</taxon>
        <taxon>Stachybotryaceae</taxon>
        <taxon>Stachybotrys</taxon>
    </lineage>
</organism>